<comment type="caution">
    <text evidence="3">The sequence shown here is derived from an EMBL/GenBank/DDBJ whole genome shotgun (WGS) entry which is preliminary data.</text>
</comment>
<dbReference type="OrthoDB" id="6107523at2759"/>
<feature type="compositionally biased region" description="Polar residues" evidence="2">
    <location>
        <begin position="108"/>
        <end position="125"/>
    </location>
</feature>
<sequence length="561" mass="63978">MSVQIKILYGEDFSRCKIHSLFKSELSCLYLADFKRIVQNTVGGFMSGVDSQTTRIQYRDDEKTVVTMMDDSDLKDAIRCLTAVPNTDGIFRMCVRVHDEVTPIGKNRNASKTNTTTPMESGTENFTFDRFYNDPDNQNNCSETIRKRRLDFYKGKQIDKSEIFMSNTQPKTKRTHTANTSTIAKARPTCHELHEPETLINTPIQRYLAKTEQNIEEKDQRIQEVMMAELNVKSRIERAKSNNVGQGNLCRNCHMRLRHTARNCEFDKCTSVFQCGEDKLHTGEVNLKQMAQNVKKLKTEKEKLIEELENKKSAAENLKDNILNKLEDSLLNADPVSYNIGGVKNWSLLRKHVFVLRKYCQTTLHGRIPPKHEILTCLEAALTSKDCTGIDISLKQSKKKRENPARPTLERYGIQFPTRHRESHDSELEDSDEETYLATYDRVRSCSPDLKSNRARSCNQSWIDRIKPTNEQEENEQLRLALSASYAENECQHERGQYGIESTYYSRSTLPRSKPSSSCNSTASSSAGTVQESVNINEVTCTVNDAAAALLSLRNLDSDTT</sequence>
<dbReference type="Pfam" id="PF00564">
    <property type="entry name" value="PB1"/>
    <property type="match status" value="1"/>
</dbReference>
<feature type="compositionally biased region" description="Low complexity" evidence="2">
    <location>
        <begin position="513"/>
        <end position="526"/>
    </location>
</feature>
<feature type="coiled-coil region" evidence="1">
    <location>
        <begin position="280"/>
        <end position="328"/>
    </location>
</feature>
<accession>A0A6S7LIN1</accession>
<feature type="region of interest" description="Disordered" evidence="2">
    <location>
        <begin position="106"/>
        <end position="125"/>
    </location>
</feature>
<evidence type="ECO:0000313" key="4">
    <source>
        <dbReference type="Proteomes" id="UP001152795"/>
    </source>
</evidence>
<dbReference type="EMBL" id="CACRXK020022640">
    <property type="protein sequence ID" value="CAB4037012.1"/>
    <property type="molecule type" value="Genomic_DNA"/>
</dbReference>
<keyword evidence="4" id="KW-1185">Reference proteome</keyword>
<dbReference type="InterPro" id="IPR000270">
    <property type="entry name" value="PB1_dom"/>
</dbReference>
<proteinExistence type="predicted"/>
<dbReference type="AlphaFoldDB" id="A0A6S7LIN1"/>
<evidence type="ECO:0000256" key="1">
    <source>
        <dbReference type="SAM" id="Coils"/>
    </source>
</evidence>
<dbReference type="SUPFAM" id="SSF54277">
    <property type="entry name" value="CAD &amp; PB1 domains"/>
    <property type="match status" value="1"/>
</dbReference>
<keyword evidence="1" id="KW-0175">Coiled coil</keyword>
<evidence type="ECO:0000313" key="3">
    <source>
        <dbReference type="EMBL" id="CAB4037012.1"/>
    </source>
</evidence>
<evidence type="ECO:0000256" key="2">
    <source>
        <dbReference type="SAM" id="MobiDB-lite"/>
    </source>
</evidence>
<protein>
    <submittedName>
        <fullName evidence="3">PREDICTED: uncharacterized protein LOC107337214</fullName>
    </submittedName>
</protein>
<name>A0A6S7LIN1_PARCT</name>
<gene>
    <name evidence="3" type="ORF">PACLA_8A068494</name>
</gene>
<feature type="region of interest" description="Disordered" evidence="2">
    <location>
        <begin position="396"/>
        <end position="433"/>
    </location>
</feature>
<dbReference type="Proteomes" id="UP001152795">
    <property type="component" value="Unassembled WGS sequence"/>
</dbReference>
<organism evidence="3 4">
    <name type="scientific">Paramuricea clavata</name>
    <name type="common">Red gorgonian</name>
    <name type="synonym">Violescent sea-whip</name>
    <dbReference type="NCBI Taxonomy" id="317549"/>
    <lineage>
        <taxon>Eukaryota</taxon>
        <taxon>Metazoa</taxon>
        <taxon>Cnidaria</taxon>
        <taxon>Anthozoa</taxon>
        <taxon>Octocorallia</taxon>
        <taxon>Malacalcyonacea</taxon>
        <taxon>Plexauridae</taxon>
        <taxon>Paramuricea</taxon>
    </lineage>
</organism>
<reference evidence="3" key="1">
    <citation type="submission" date="2020-04" db="EMBL/GenBank/DDBJ databases">
        <authorList>
            <person name="Alioto T."/>
            <person name="Alioto T."/>
            <person name="Gomez Garrido J."/>
        </authorList>
    </citation>
    <scope>NUCLEOTIDE SEQUENCE</scope>
    <source>
        <strain evidence="3">A484AB</strain>
    </source>
</reference>
<feature type="region of interest" description="Disordered" evidence="2">
    <location>
        <begin position="507"/>
        <end position="530"/>
    </location>
</feature>